<sequence>MIKVRIEALFDITLDIKFADLERLKMNQGESQRRGASLQCVLREGEQTG</sequence>
<organism evidence="1 2">
    <name type="scientific">Reticulibacter mediterranei</name>
    <dbReference type="NCBI Taxonomy" id="2778369"/>
    <lineage>
        <taxon>Bacteria</taxon>
        <taxon>Bacillati</taxon>
        <taxon>Chloroflexota</taxon>
        <taxon>Ktedonobacteria</taxon>
        <taxon>Ktedonobacterales</taxon>
        <taxon>Reticulibacteraceae</taxon>
        <taxon>Reticulibacter</taxon>
    </lineage>
</organism>
<gene>
    <name evidence="1" type="ORF">KSF_010520</name>
</gene>
<dbReference type="Proteomes" id="UP000597444">
    <property type="component" value="Unassembled WGS sequence"/>
</dbReference>
<evidence type="ECO:0000313" key="1">
    <source>
        <dbReference type="EMBL" id="GHO91004.1"/>
    </source>
</evidence>
<keyword evidence="2" id="KW-1185">Reference proteome</keyword>
<accession>A0A8J3I8V5</accession>
<evidence type="ECO:0000313" key="2">
    <source>
        <dbReference type="Proteomes" id="UP000597444"/>
    </source>
</evidence>
<dbReference type="EMBL" id="BNJK01000001">
    <property type="protein sequence ID" value="GHO91004.1"/>
    <property type="molecule type" value="Genomic_DNA"/>
</dbReference>
<reference evidence="1" key="1">
    <citation type="submission" date="2020-10" db="EMBL/GenBank/DDBJ databases">
        <title>Taxonomic study of unclassified bacteria belonging to the class Ktedonobacteria.</title>
        <authorList>
            <person name="Yabe S."/>
            <person name="Wang C.M."/>
            <person name="Zheng Y."/>
            <person name="Sakai Y."/>
            <person name="Cavaletti L."/>
            <person name="Monciardini P."/>
            <person name="Donadio S."/>
        </authorList>
    </citation>
    <scope>NUCLEOTIDE SEQUENCE</scope>
    <source>
        <strain evidence="1">ID150040</strain>
    </source>
</reference>
<protein>
    <submittedName>
        <fullName evidence="1">Uncharacterized protein</fullName>
    </submittedName>
</protein>
<proteinExistence type="predicted"/>
<comment type="caution">
    <text evidence="1">The sequence shown here is derived from an EMBL/GenBank/DDBJ whole genome shotgun (WGS) entry which is preliminary data.</text>
</comment>
<name>A0A8J3I8V5_9CHLR</name>
<dbReference type="AlphaFoldDB" id="A0A8J3I8V5"/>